<dbReference type="AlphaFoldDB" id="A0A518BY00"/>
<dbReference type="InterPro" id="IPR048503">
    <property type="entry name" value="NamZ_C"/>
</dbReference>
<proteinExistence type="predicted"/>
<evidence type="ECO:0008006" key="6">
    <source>
        <dbReference type="Google" id="ProtNLM"/>
    </source>
</evidence>
<dbReference type="Gene3D" id="3.40.50.12170">
    <property type="entry name" value="Uncharacterised protein PF07075, DUF1343"/>
    <property type="match status" value="1"/>
</dbReference>
<evidence type="ECO:0000259" key="2">
    <source>
        <dbReference type="Pfam" id="PF07075"/>
    </source>
</evidence>
<dbReference type="Gene3D" id="3.90.1150.140">
    <property type="match status" value="1"/>
</dbReference>
<evidence type="ECO:0000256" key="1">
    <source>
        <dbReference type="SAM" id="SignalP"/>
    </source>
</evidence>
<protein>
    <recommendedName>
        <fullName evidence="6">DUF1343 domain-containing protein</fullName>
    </recommendedName>
</protein>
<sequence length="407" mass="45074" precursor="true">MLNRWLMVLVAVCGAALLSGCATGGSKAVVHDAQVLNGIDVLVRNGFDVLEGQRVGLITNHTGLSREGRSTIELFNEAENLELVTLFSPEHGLKGELDRKVEDSEDPLTGLKVYSLYGKNFKPTPEMLEGLDVLVFDIQDIGTRFYTYIATMGHAMDAAGDAGVKFVVLDRPNPIRGDRVFGPINDVDGKLTAYHPSPLVHGMTVGELAMMFNAERELGADLTVVHMEGWRRDLWFDQTNQVWVNPSPNMRSLTQATLYPGIGLVEACRVSVGRGTDTPFEVFGAPWIEPLSLAARLNSLNLPGVRFVPYRFTPDASKFKGEACGGVQVILTDREAFEPIQTGLSIVRELRLLFGDDFDVDKVNRLLFEEAVLEHVKASQWPEDYRVLWAEPLEAFMAVRAGYLIYE</sequence>
<dbReference type="PROSITE" id="PS51257">
    <property type="entry name" value="PROKAR_LIPOPROTEIN"/>
    <property type="match status" value="1"/>
</dbReference>
<gene>
    <name evidence="4" type="ORF">Pan265_17090</name>
</gene>
<dbReference type="GO" id="GO:0033922">
    <property type="term" value="F:peptidoglycan beta-N-acetylmuramidase activity"/>
    <property type="evidence" value="ECO:0007669"/>
    <property type="project" value="InterPro"/>
</dbReference>
<organism evidence="4 5">
    <name type="scientific">Mucisphaera calidilacus</name>
    <dbReference type="NCBI Taxonomy" id="2527982"/>
    <lineage>
        <taxon>Bacteria</taxon>
        <taxon>Pseudomonadati</taxon>
        <taxon>Planctomycetota</taxon>
        <taxon>Phycisphaerae</taxon>
        <taxon>Phycisphaerales</taxon>
        <taxon>Phycisphaeraceae</taxon>
        <taxon>Mucisphaera</taxon>
    </lineage>
</organism>
<evidence type="ECO:0000259" key="3">
    <source>
        <dbReference type="Pfam" id="PF20732"/>
    </source>
</evidence>
<keyword evidence="1" id="KW-0732">Signal</keyword>
<feature type="signal peptide" evidence="1">
    <location>
        <begin position="1"/>
        <end position="24"/>
    </location>
</feature>
<dbReference type="RefSeq" id="WP_236254284.1">
    <property type="nucleotide sequence ID" value="NZ_CP036280.1"/>
</dbReference>
<dbReference type="Pfam" id="PF20732">
    <property type="entry name" value="NamZ_C"/>
    <property type="match status" value="1"/>
</dbReference>
<evidence type="ECO:0000313" key="4">
    <source>
        <dbReference type="EMBL" id="QDU71855.1"/>
    </source>
</evidence>
<dbReference type="KEGG" id="mcad:Pan265_17090"/>
<dbReference type="InterPro" id="IPR048502">
    <property type="entry name" value="NamZ_N"/>
</dbReference>
<dbReference type="PANTHER" id="PTHR42915:SF1">
    <property type="entry name" value="PEPTIDOGLYCAN BETA-N-ACETYLMURAMIDASE NAMZ"/>
    <property type="match status" value="1"/>
</dbReference>
<feature type="chain" id="PRO_5022088903" description="DUF1343 domain-containing protein" evidence="1">
    <location>
        <begin position="25"/>
        <end position="407"/>
    </location>
</feature>
<dbReference type="EMBL" id="CP036280">
    <property type="protein sequence ID" value="QDU71855.1"/>
    <property type="molecule type" value="Genomic_DNA"/>
</dbReference>
<dbReference type="Proteomes" id="UP000320386">
    <property type="component" value="Chromosome"/>
</dbReference>
<evidence type="ECO:0000313" key="5">
    <source>
        <dbReference type="Proteomes" id="UP000320386"/>
    </source>
</evidence>
<accession>A0A518BY00</accession>
<name>A0A518BY00_9BACT</name>
<dbReference type="Pfam" id="PF07075">
    <property type="entry name" value="NamZ_N"/>
    <property type="match status" value="1"/>
</dbReference>
<keyword evidence="5" id="KW-1185">Reference proteome</keyword>
<feature type="domain" description="Peptidoglycan beta-N-acetylmuramidase NamZ N-terminal" evidence="2">
    <location>
        <begin position="55"/>
        <end position="253"/>
    </location>
</feature>
<dbReference type="InterPro" id="IPR008302">
    <property type="entry name" value="NamZ"/>
</dbReference>
<reference evidence="4 5" key="1">
    <citation type="submission" date="2019-02" db="EMBL/GenBank/DDBJ databases">
        <title>Deep-cultivation of Planctomycetes and their phenomic and genomic characterization uncovers novel biology.</title>
        <authorList>
            <person name="Wiegand S."/>
            <person name="Jogler M."/>
            <person name="Boedeker C."/>
            <person name="Pinto D."/>
            <person name="Vollmers J."/>
            <person name="Rivas-Marin E."/>
            <person name="Kohn T."/>
            <person name="Peeters S.H."/>
            <person name="Heuer A."/>
            <person name="Rast P."/>
            <person name="Oberbeckmann S."/>
            <person name="Bunk B."/>
            <person name="Jeske O."/>
            <person name="Meyerdierks A."/>
            <person name="Storesund J.E."/>
            <person name="Kallscheuer N."/>
            <person name="Luecker S."/>
            <person name="Lage O.M."/>
            <person name="Pohl T."/>
            <person name="Merkel B.J."/>
            <person name="Hornburger P."/>
            <person name="Mueller R.-W."/>
            <person name="Bruemmer F."/>
            <person name="Labrenz M."/>
            <person name="Spormann A.M."/>
            <person name="Op den Camp H."/>
            <person name="Overmann J."/>
            <person name="Amann R."/>
            <person name="Jetten M.S.M."/>
            <person name="Mascher T."/>
            <person name="Medema M.H."/>
            <person name="Devos D.P."/>
            <person name="Kaster A.-K."/>
            <person name="Ovreas L."/>
            <person name="Rohde M."/>
            <person name="Galperin M.Y."/>
            <person name="Jogler C."/>
        </authorList>
    </citation>
    <scope>NUCLEOTIDE SEQUENCE [LARGE SCALE GENOMIC DNA]</scope>
    <source>
        <strain evidence="4 5">Pan265</strain>
    </source>
</reference>
<dbReference type="PIRSF" id="PIRSF016719">
    <property type="entry name" value="UCP016719"/>
    <property type="match status" value="1"/>
</dbReference>
<feature type="domain" description="Peptidoglycan beta-N-acetylmuramidase NamZ C-terminal" evidence="3">
    <location>
        <begin position="258"/>
        <end position="406"/>
    </location>
</feature>
<dbReference type="PANTHER" id="PTHR42915">
    <property type="entry name" value="HYPOTHETICAL 460 KDA PROTEIN IN FEUA-SIGW INTERGENIC REGION [PRECURSOR]"/>
    <property type="match status" value="1"/>
</dbReference>